<evidence type="ECO:0000313" key="1">
    <source>
        <dbReference type="EMBL" id="SQI55447.1"/>
    </source>
</evidence>
<dbReference type="Gene3D" id="3.40.50.720">
    <property type="entry name" value="NAD(P)-binding Rossmann-like Domain"/>
    <property type="match status" value="1"/>
</dbReference>
<dbReference type="STRING" id="1348624.GCA_001591545_00564"/>
<dbReference type="Proteomes" id="UP000249134">
    <property type="component" value="Chromosome 1"/>
</dbReference>
<dbReference type="KEGG" id="blen:NCTC4824_01477"/>
<reference evidence="1 2" key="1">
    <citation type="submission" date="2018-06" db="EMBL/GenBank/DDBJ databases">
        <authorList>
            <consortium name="Pathogen Informatics"/>
            <person name="Doyle S."/>
        </authorList>
    </citation>
    <scope>NUCLEOTIDE SEQUENCE [LARGE SCALE GENOMIC DNA]</scope>
    <source>
        <strain evidence="1 2">NCTC4824</strain>
    </source>
</reference>
<sequence>MEQRIYGGHKKELSLGMVGYKFMGMAQFHAYRDAPFFFDLEVKQIRQAICGRNEKGVKEAARKFGWISYETDWNVLIARERTLILI</sequence>
<name>A0A2X4VT63_LEDLE</name>
<accession>A0A2X4VT63</accession>
<organism evidence="1 2">
    <name type="scientific">Lederbergia lenta</name>
    <name type="common">Bacillus lentus</name>
    <dbReference type="NCBI Taxonomy" id="1467"/>
    <lineage>
        <taxon>Bacteria</taxon>
        <taxon>Bacillati</taxon>
        <taxon>Bacillota</taxon>
        <taxon>Bacilli</taxon>
        <taxon>Bacillales</taxon>
        <taxon>Bacillaceae</taxon>
        <taxon>Lederbergia</taxon>
    </lineage>
</organism>
<evidence type="ECO:0000313" key="2">
    <source>
        <dbReference type="Proteomes" id="UP000249134"/>
    </source>
</evidence>
<proteinExistence type="predicted"/>
<gene>
    <name evidence="1" type="ORF">NCTC4824_01477</name>
</gene>
<dbReference type="RefSeq" id="WP_066137072.1">
    <property type="nucleotide sequence ID" value="NZ_CBCSGM010000001.1"/>
</dbReference>
<keyword evidence="2" id="KW-1185">Reference proteome</keyword>
<dbReference type="EMBL" id="LS483476">
    <property type="protein sequence ID" value="SQI55447.1"/>
    <property type="molecule type" value="Genomic_DNA"/>
</dbReference>
<dbReference type="AlphaFoldDB" id="A0A2X4VT63"/>
<protein>
    <submittedName>
        <fullName evidence="1">Oxidoreductase</fullName>
    </submittedName>
</protein>